<keyword evidence="1" id="KW-0560">Oxidoreductase</keyword>
<dbReference type="PRINTS" id="PR00081">
    <property type="entry name" value="GDHRDH"/>
</dbReference>
<reference evidence="2 3" key="1">
    <citation type="submission" date="2024-03" db="EMBL/GenBank/DDBJ databases">
        <title>The Acrasis kona genome and developmental transcriptomes reveal deep origins of eukaryotic multicellular pathways.</title>
        <authorList>
            <person name="Sheikh S."/>
            <person name="Fu C.-J."/>
            <person name="Brown M.W."/>
            <person name="Baldauf S.L."/>
        </authorList>
    </citation>
    <scope>NUCLEOTIDE SEQUENCE [LARGE SCALE GENOMIC DNA]</scope>
    <source>
        <strain evidence="2 3">ATCC MYA-3509</strain>
    </source>
</reference>
<protein>
    <submittedName>
        <fullName evidence="2">Dehydrogenase/reductase SDR family member</fullName>
    </submittedName>
</protein>
<dbReference type="SUPFAM" id="SSF51735">
    <property type="entry name" value="NAD(P)-binding Rossmann-fold domains"/>
    <property type="match status" value="1"/>
</dbReference>
<dbReference type="GO" id="GO:0016491">
    <property type="term" value="F:oxidoreductase activity"/>
    <property type="evidence" value="ECO:0007669"/>
    <property type="project" value="UniProtKB-KW"/>
</dbReference>
<dbReference type="InterPro" id="IPR002347">
    <property type="entry name" value="SDR_fam"/>
</dbReference>
<dbReference type="InterPro" id="IPR036291">
    <property type="entry name" value="NAD(P)-bd_dom_sf"/>
</dbReference>
<dbReference type="InterPro" id="IPR052228">
    <property type="entry name" value="Sec_Metab_Biosynth_Oxidored"/>
</dbReference>
<name>A0AAW2YWI2_9EUKA</name>
<accession>A0AAW2YWI2</accession>
<dbReference type="AlphaFoldDB" id="A0AAW2YWI2"/>
<sequence length="284" mass="31252">MFKNITNPQNILVVGGTGGIGRAIAEKLAINAPQNSNLTIVGRNKDANDEIKAAVGESTSNINFIQADVSLMSEVKKVVEQYSTEHDRLDILVLTQGVLTFDHILTKENIDYKLALHYYSKALFIKSLVPLLEKSKNAKVLSVLDGSRADVKRVDWDDMALEKDYSLSKAASHAITFNDIMVQKLAKDHPNMSFSHAYPGVVSTGIGSSLPWYARYAFKAIASVPGLTRTPAQCADNMIKGMFTKESGWACIDSDGSIINKQEVTKDIMDKLELHNNEIFAKSQ</sequence>
<dbReference type="PANTHER" id="PTHR47534:SF3">
    <property type="entry name" value="ALCOHOL DEHYDROGENASE-LIKE C-TERMINAL DOMAIN-CONTAINING PROTEIN"/>
    <property type="match status" value="1"/>
</dbReference>
<gene>
    <name evidence="2" type="ORF">AKO1_012902</name>
</gene>
<dbReference type="Gene3D" id="3.40.50.720">
    <property type="entry name" value="NAD(P)-binding Rossmann-like Domain"/>
    <property type="match status" value="1"/>
</dbReference>
<dbReference type="Proteomes" id="UP001431209">
    <property type="component" value="Unassembled WGS sequence"/>
</dbReference>
<proteinExistence type="predicted"/>
<dbReference type="PANTHER" id="PTHR47534">
    <property type="entry name" value="YALI0E05731P"/>
    <property type="match status" value="1"/>
</dbReference>
<evidence type="ECO:0000313" key="2">
    <source>
        <dbReference type="EMBL" id="KAL0481125.1"/>
    </source>
</evidence>
<evidence type="ECO:0000313" key="3">
    <source>
        <dbReference type="Proteomes" id="UP001431209"/>
    </source>
</evidence>
<evidence type="ECO:0000256" key="1">
    <source>
        <dbReference type="ARBA" id="ARBA00023002"/>
    </source>
</evidence>
<keyword evidence="3" id="KW-1185">Reference proteome</keyword>
<dbReference type="Pfam" id="PF00106">
    <property type="entry name" value="adh_short"/>
    <property type="match status" value="1"/>
</dbReference>
<comment type="caution">
    <text evidence="2">The sequence shown here is derived from an EMBL/GenBank/DDBJ whole genome shotgun (WGS) entry which is preliminary data.</text>
</comment>
<organism evidence="2 3">
    <name type="scientific">Acrasis kona</name>
    <dbReference type="NCBI Taxonomy" id="1008807"/>
    <lineage>
        <taxon>Eukaryota</taxon>
        <taxon>Discoba</taxon>
        <taxon>Heterolobosea</taxon>
        <taxon>Tetramitia</taxon>
        <taxon>Eutetramitia</taxon>
        <taxon>Acrasidae</taxon>
        <taxon>Acrasis</taxon>
    </lineage>
</organism>
<dbReference type="EMBL" id="JAOPGA020000732">
    <property type="protein sequence ID" value="KAL0481125.1"/>
    <property type="molecule type" value="Genomic_DNA"/>
</dbReference>